<accession>A0A9P4I8B1</accession>
<keyword evidence="1" id="KW-0805">Transcription regulation</keyword>
<dbReference type="AlphaFoldDB" id="A0A9P4I8B1"/>
<keyword evidence="3" id="KW-0539">Nucleus</keyword>
<evidence type="ECO:0000313" key="4">
    <source>
        <dbReference type="EMBL" id="KAF2093887.1"/>
    </source>
</evidence>
<proteinExistence type="predicted"/>
<dbReference type="OrthoDB" id="5392779at2759"/>
<keyword evidence="5" id="KW-1185">Reference proteome</keyword>
<keyword evidence="2" id="KW-0804">Transcription</keyword>
<evidence type="ECO:0008006" key="6">
    <source>
        <dbReference type="Google" id="ProtNLM"/>
    </source>
</evidence>
<organism evidence="4 5">
    <name type="scientific">Rhizodiscina lignyota</name>
    <dbReference type="NCBI Taxonomy" id="1504668"/>
    <lineage>
        <taxon>Eukaryota</taxon>
        <taxon>Fungi</taxon>
        <taxon>Dikarya</taxon>
        <taxon>Ascomycota</taxon>
        <taxon>Pezizomycotina</taxon>
        <taxon>Dothideomycetes</taxon>
        <taxon>Pleosporomycetidae</taxon>
        <taxon>Aulographales</taxon>
        <taxon>Rhizodiscinaceae</taxon>
        <taxon>Rhizodiscina</taxon>
    </lineage>
</organism>
<name>A0A9P4I8B1_9PEZI</name>
<dbReference type="PANTHER" id="PTHR47840:SF1">
    <property type="entry name" value="ZN(II)2CYS6 TRANSCRIPTION FACTOR (EUROFUNG)"/>
    <property type="match status" value="1"/>
</dbReference>
<reference evidence="4" key="1">
    <citation type="journal article" date="2020" name="Stud. Mycol.">
        <title>101 Dothideomycetes genomes: a test case for predicting lifestyles and emergence of pathogens.</title>
        <authorList>
            <person name="Haridas S."/>
            <person name="Albert R."/>
            <person name="Binder M."/>
            <person name="Bloem J."/>
            <person name="Labutti K."/>
            <person name="Salamov A."/>
            <person name="Andreopoulos B."/>
            <person name="Baker S."/>
            <person name="Barry K."/>
            <person name="Bills G."/>
            <person name="Bluhm B."/>
            <person name="Cannon C."/>
            <person name="Castanera R."/>
            <person name="Culley D."/>
            <person name="Daum C."/>
            <person name="Ezra D."/>
            <person name="Gonzalez J."/>
            <person name="Henrissat B."/>
            <person name="Kuo A."/>
            <person name="Liang C."/>
            <person name="Lipzen A."/>
            <person name="Lutzoni F."/>
            <person name="Magnuson J."/>
            <person name="Mondo S."/>
            <person name="Nolan M."/>
            <person name="Ohm R."/>
            <person name="Pangilinan J."/>
            <person name="Park H.-J."/>
            <person name="Ramirez L."/>
            <person name="Alfaro M."/>
            <person name="Sun H."/>
            <person name="Tritt A."/>
            <person name="Yoshinaga Y."/>
            <person name="Zwiers L.-H."/>
            <person name="Turgeon B."/>
            <person name="Goodwin S."/>
            <person name="Spatafora J."/>
            <person name="Crous P."/>
            <person name="Grigoriev I."/>
        </authorList>
    </citation>
    <scope>NUCLEOTIDE SEQUENCE</scope>
    <source>
        <strain evidence="4">CBS 133067</strain>
    </source>
</reference>
<sequence length="533" mass="60079">RALVSLLPTQHDANLLYEHTNAWALEICLPYPDLPSRDEQLCPFDLNTITQSELTVIGRTLLGLALYMQQLSPDFDINRLQMADPGSLVHSYIEAVNSHVLSDEAIMCSLDGLDCMLLLGMIHINDANIQRAWMTFRRALDASRLMGLYKSYAKSKRDSMSKEMITHRRMWLATVMGSCYTSLLLGLECGIGSQPFGPDDGWNDPAASVTANFQRKVCSIVDKLIQRNLFKLDEGYWHAQALDEALDELYNSMPSTWQAIPVLTRDRSIESARRFDDILHQLWFFQIRAFTYLPYIFRAATEKRLEYCKSACQESSREVLRRYLVTRQVENTQLHCRVIDFAAFVSALTLLLLFIQSSNSVPAAANPRGNSDDMVLIKEVVQSMKTLAESNKRETISRQGVDVLSALSTFAYPSPATPRKLRLTVPYFGTIAVIMDSKPASEMQPASVLSTSLTTENAIAEQPVERFSEQGGPMPHERFGGDGIASRSVNLTFANEPFFQADSFQIPPSWNFTDAETLVFDGIWDSDIMDWNI</sequence>
<evidence type="ECO:0000256" key="2">
    <source>
        <dbReference type="ARBA" id="ARBA00023163"/>
    </source>
</evidence>
<comment type="caution">
    <text evidence="4">The sequence shown here is derived from an EMBL/GenBank/DDBJ whole genome shotgun (WGS) entry which is preliminary data.</text>
</comment>
<evidence type="ECO:0000313" key="5">
    <source>
        <dbReference type="Proteomes" id="UP000799772"/>
    </source>
</evidence>
<protein>
    <recommendedName>
        <fullName evidence="6">Transcription factor domain-containing protein</fullName>
    </recommendedName>
</protein>
<dbReference type="PANTHER" id="PTHR47840">
    <property type="entry name" value="ZN(II)2CYS6 TRANSCRIPTION FACTOR (EUROFUNG)-RELATED"/>
    <property type="match status" value="1"/>
</dbReference>
<feature type="non-terminal residue" evidence="4">
    <location>
        <position position="1"/>
    </location>
</feature>
<dbReference type="EMBL" id="ML978136">
    <property type="protein sequence ID" value="KAF2093887.1"/>
    <property type="molecule type" value="Genomic_DNA"/>
</dbReference>
<dbReference type="Proteomes" id="UP000799772">
    <property type="component" value="Unassembled WGS sequence"/>
</dbReference>
<evidence type="ECO:0000256" key="3">
    <source>
        <dbReference type="ARBA" id="ARBA00023242"/>
    </source>
</evidence>
<evidence type="ECO:0000256" key="1">
    <source>
        <dbReference type="ARBA" id="ARBA00023015"/>
    </source>
</evidence>
<gene>
    <name evidence="4" type="ORF">NA57DRAFT_47457</name>
</gene>
<dbReference type="CDD" id="cd12148">
    <property type="entry name" value="fungal_TF_MHR"/>
    <property type="match status" value="1"/>
</dbReference>